<evidence type="ECO:0000313" key="3">
    <source>
        <dbReference type="Proteomes" id="UP000567179"/>
    </source>
</evidence>
<comment type="caution">
    <text evidence="2">The sequence shown here is derived from an EMBL/GenBank/DDBJ whole genome shotgun (WGS) entry which is preliminary data.</text>
</comment>
<name>A0A8H5BQQ8_9AGAR</name>
<keyword evidence="3" id="KW-1185">Reference proteome</keyword>
<feature type="transmembrane region" description="Helical" evidence="1">
    <location>
        <begin position="22"/>
        <end position="44"/>
    </location>
</feature>
<accession>A0A8H5BQQ8</accession>
<dbReference type="EMBL" id="JAACJJ010000014">
    <property type="protein sequence ID" value="KAF5326828.1"/>
    <property type="molecule type" value="Genomic_DNA"/>
</dbReference>
<proteinExistence type="predicted"/>
<reference evidence="2 3" key="1">
    <citation type="journal article" date="2020" name="ISME J.">
        <title>Uncovering the hidden diversity of litter-decomposition mechanisms in mushroom-forming fungi.</title>
        <authorList>
            <person name="Floudas D."/>
            <person name="Bentzer J."/>
            <person name="Ahren D."/>
            <person name="Johansson T."/>
            <person name="Persson P."/>
            <person name="Tunlid A."/>
        </authorList>
    </citation>
    <scope>NUCLEOTIDE SEQUENCE [LARGE SCALE GENOMIC DNA]</scope>
    <source>
        <strain evidence="2 3">CBS 101986</strain>
    </source>
</reference>
<dbReference type="AlphaFoldDB" id="A0A8H5BQQ8"/>
<evidence type="ECO:0000256" key="1">
    <source>
        <dbReference type="SAM" id="Phobius"/>
    </source>
</evidence>
<dbReference type="OrthoDB" id="2564485at2759"/>
<evidence type="ECO:0008006" key="4">
    <source>
        <dbReference type="Google" id="ProtNLM"/>
    </source>
</evidence>
<gene>
    <name evidence="2" type="ORF">D9619_004187</name>
</gene>
<organism evidence="2 3">
    <name type="scientific">Psilocybe cf. subviscida</name>
    <dbReference type="NCBI Taxonomy" id="2480587"/>
    <lineage>
        <taxon>Eukaryota</taxon>
        <taxon>Fungi</taxon>
        <taxon>Dikarya</taxon>
        <taxon>Basidiomycota</taxon>
        <taxon>Agaricomycotina</taxon>
        <taxon>Agaricomycetes</taxon>
        <taxon>Agaricomycetidae</taxon>
        <taxon>Agaricales</taxon>
        <taxon>Agaricineae</taxon>
        <taxon>Strophariaceae</taxon>
        <taxon>Psilocybe</taxon>
    </lineage>
</organism>
<sequence>MGYFDLVYPLTRTFPWRWIGPLSYAGAFIVIAFLGVINAVLVGYETVTVFQNDFRVTQDLWHHKYMPYRAAKPGTLCSPHLYNVGDTFTTTNEVFAWTIQSIRTANAGSFGLSYEGDALRDCDVQGIYMTGDLRISSIEFSVMVNCTQGSKFDATATTTFKMTSLPGTLAPLLGITRQLADEDNRKNKLSVVLDRLIRTASEDLGDRISTAYVNSKGTRPVLFSIVANTHTPCPASSTDPACSQPPKFDIVGAAQIDSTGALNQESSVILDDVLTAPLLNLIQAVYAAVRIDLGIDSANNFILHKDVMPKTLNATFPVTAVTPANKDNVGIQAHLYSAWLDPSKPDSQQNYTFLLDLLPIEVGGPATLRVVYLCQFQQRKTPGSLFISVLVATLSMFTSGWAVYILLLGVFLRKHPDSNVCEGHIINSAYPPSGHYLPKGSP</sequence>
<dbReference type="Proteomes" id="UP000567179">
    <property type="component" value="Unassembled WGS sequence"/>
</dbReference>
<evidence type="ECO:0000313" key="2">
    <source>
        <dbReference type="EMBL" id="KAF5326828.1"/>
    </source>
</evidence>
<keyword evidence="1" id="KW-0472">Membrane</keyword>
<keyword evidence="1" id="KW-0812">Transmembrane</keyword>
<keyword evidence="1" id="KW-1133">Transmembrane helix</keyword>
<feature type="transmembrane region" description="Helical" evidence="1">
    <location>
        <begin position="385"/>
        <end position="412"/>
    </location>
</feature>
<protein>
    <recommendedName>
        <fullName evidence="4">Transmembrane protein</fullName>
    </recommendedName>
</protein>